<evidence type="ECO:0000256" key="4">
    <source>
        <dbReference type="ARBA" id="ARBA00022475"/>
    </source>
</evidence>
<keyword evidence="6 9" id="KW-1133">Transmembrane helix</keyword>
<evidence type="ECO:0008006" key="12">
    <source>
        <dbReference type="Google" id="ProtNLM"/>
    </source>
</evidence>
<evidence type="ECO:0000256" key="5">
    <source>
        <dbReference type="ARBA" id="ARBA00022692"/>
    </source>
</evidence>
<sequence>MHTDPTPTVDPPVIGTAQGPSAVTAPVPVVGAADGGFLAGLRDATPAGLAAVPLGLAFGVLVAQAGLDWWWGALFAAVVFAGSFEFLLLGLVTAGAALPTIALTALLVNVRHVFYALSFPLHRLPGAAKIYGTFALTDEAWALTASPQAQRWRAARILAIQGGFHLAWVASVTVGALTGALVPDWIVGLDFALTALFIVLGIDAARARRDLPAPFVAVACAAIAGLLVPGGMLVGGIVLFVAFLLVRIAVRRRRAARSAATEERMRASSGVSGERGRVVSGVAGEPGSASPGVGDDRP</sequence>
<dbReference type="Proteomes" id="UP001157160">
    <property type="component" value="Unassembled WGS sequence"/>
</dbReference>
<evidence type="ECO:0000313" key="10">
    <source>
        <dbReference type="EMBL" id="GMA29502.1"/>
    </source>
</evidence>
<feature type="region of interest" description="Disordered" evidence="8">
    <location>
        <begin position="262"/>
        <end position="298"/>
    </location>
</feature>
<dbReference type="GO" id="GO:0005886">
    <property type="term" value="C:plasma membrane"/>
    <property type="evidence" value="ECO:0007669"/>
    <property type="project" value="UniProtKB-SubCell"/>
</dbReference>
<evidence type="ECO:0000256" key="3">
    <source>
        <dbReference type="ARBA" id="ARBA00022448"/>
    </source>
</evidence>
<evidence type="ECO:0000256" key="8">
    <source>
        <dbReference type="SAM" id="MobiDB-lite"/>
    </source>
</evidence>
<evidence type="ECO:0000313" key="11">
    <source>
        <dbReference type="Proteomes" id="UP001157160"/>
    </source>
</evidence>
<feature type="compositionally biased region" description="Low complexity" evidence="8">
    <location>
        <begin position="267"/>
        <end position="285"/>
    </location>
</feature>
<feature type="transmembrane region" description="Helical" evidence="9">
    <location>
        <begin position="157"/>
        <end position="179"/>
    </location>
</feature>
<evidence type="ECO:0000256" key="1">
    <source>
        <dbReference type="ARBA" id="ARBA00004651"/>
    </source>
</evidence>
<keyword evidence="3" id="KW-0813">Transport</keyword>
<feature type="transmembrane region" description="Helical" evidence="9">
    <location>
        <begin position="44"/>
        <end position="62"/>
    </location>
</feature>
<comment type="caution">
    <text evidence="10">The sequence shown here is derived from an EMBL/GenBank/DDBJ whole genome shotgun (WGS) entry which is preliminary data.</text>
</comment>
<dbReference type="Pfam" id="PF03591">
    <property type="entry name" value="AzlC"/>
    <property type="match status" value="1"/>
</dbReference>
<comment type="subcellular location">
    <subcellularLocation>
        <location evidence="1">Cell membrane</location>
        <topology evidence="1">Multi-pass membrane protein</topology>
    </subcellularLocation>
</comment>
<name>A0AA37UNJ2_9MICO</name>
<dbReference type="GO" id="GO:1903785">
    <property type="term" value="P:L-valine transmembrane transport"/>
    <property type="evidence" value="ECO:0007669"/>
    <property type="project" value="TreeGrafter"/>
</dbReference>
<dbReference type="RefSeq" id="WP_284233680.1">
    <property type="nucleotide sequence ID" value="NZ_BSUL01000001.1"/>
</dbReference>
<proteinExistence type="inferred from homology"/>
<feature type="region of interest" description="Disordered" evidence="8">
    <location>
        <begin position="1"/>
        <end position="20"/>
    </location>
</feature>
<keyword evidence="4" id="KW-1003">Cell membrane</keyword>
<feature type="transmembrane region" description="Helical" evidence="9">
    <location>
        <begin position="233"/>
        <end position="250"/>
    </location>
</feature>
<comment type="similarity">
    <text evidence="2">Belongs to the AzlC family.</text>
</comment>
<accession>A0AA37UNJ2</accession>
<evidence type="ECO:0000256" key="6">
    <source>
        <dbReference type="ARBA" id="ARBA00022989"/>
    </source>
</evidence>
<dbReference type="EMBL" id="BSUL01000001">
    <property type="protein sequence ID" value="GMA29502.1"/>
    <property type="molecule type" value="Genomic_DNA"/>
</dbReference>
<organism evidence="10 11">
    <name type="scientific">Arenivirga flava</name>
    <dbReference type="NCBI Taxonomy" id="1930060"/>
    <lineage>
        <taxon>Bacteria</taxon>
        <taxon>Bacillati</taxon>
        <taxon>Actinomycetota</taxon>
        <taxon>Actinomycetes</taxon>
        <taxon>Micrococcales</taxon>
        <taxon>Microbacteriaceae</taxon>
        <taxon>Arenivirga</taxon>
    </lineage>
</organism>
<feature type="transmembrane region" description="Helical" evidence="9">
    <location>
        <begin position="185"/>
        <end position="204"/>
    </location>
</feature>
<keyword evidence="11" id="KW-1185">Reference proteome</keyword>
<dbReference type="PANTHER" id="PTHR34979">
    <property type="entry name" value="INNER MEMBRANE PROTEIN YGAZ"/>
    <property type="match status" value="1"/>
</dbReference>
<dbReference type="AlphaFoldDB" id="A0AA37UNJ2"/>
<reference evidence="10 11" key="1">
    <citation type="journal article" date="2014" name="Int. J. Syst. Evol. Microbiol.">
        <title>Complete genome sequence of Corynebacterium casei LMG S-19264T (=DSM 44701T), isolated from a smear-ripened cheese.</title>
        <authorList>
            <consortium name="US DOE Joint Genome Institute (JGI-PGF)"/>
            <person name="Walter F."/>
            <person name="Albersmeier A."/>
            <person name="Kalinowski J."/>
            <person name="Ruckert C."/>
        </authorList>
    </citation>
    <scope>NUCLEOTIDE SEQUENCE [LARGE SCALE GENOMIC DNA]</scope>
    <source>
        <strain evidence="10 11">NBRC 112289</strain>
    </source>
</reference>
<dbReference type="PANTHER" id="PTHR34979:SF1">
    <property type="entry name" value="INNER MEMBRANE PROTEIN YGAZ"/>
    <property type="match status" value="1"/>
</dbReference>
<gene>
    <name evidence="10" type="ORF">GCM10025874_27550</name>
</gene>
<evidence type="ECO:0000256" key="7">
    <source>
        <dbReference type="ARBA" id="ARBA00023136"/>
    </source>
</evidence>
<protein>
    <recommendedName>
        <fullName evidence="12">Branched-chain amino acid ABC transporter permease</fullName>
    </recommendedName>
</protein>
<feature type="transmembrane region" description="Helical" evidence="9">
    <location>
        <begin position="97"/>
        <end position="117"/>
    </location>
</feature>
<keyword evidence="5 9" id="KW-0812">Transmembrane</keyword>
<keyword evidence="7 9" id="KW-0472">Membrane</keyword>
<evidence type="ECO:0000256" key="9">
    <source>
        <dbReference type="SAM" id="Phobius"/>
    </source>
</evidence>
<feature type="transmembrane region" description="Helical" evidence="9">
    <location>
        <begin position="211"/>
        <end position="227"/>
    </location>
</feature>
<evidence type="ECO:0000256" key="2">
    <source>
        <dbReference type="ARBA" id="ARBA00010735"/>
    </source>
</evidence>
<dbReference type="InterPro" id="IPR011606">
    <property type="entry name" value="Brnchd-chn_aa_trnsp_permease"/>
</dbReference>